<gene>
    <name evidence="4" type="ORF">DWY11_05330</name>
    <name evidence="3" type="ORF">F7D62_02575</name>
    <name evidence="2" type="ORF">ONT05_04440</name>
</gene>
<dbReference type="InterPro" id="IPR025669">
    <property type="entry name" value="AAA_dom"/>
</dbReference>
<dbReference type="AlphaFoldDB" id="A0A3E5E7I9"/>
<dbReference type="RefSeq" id="WP_117586516.1">
    <property type="nucleotide sequence ID" value="NZ_CP042464.1"/>
</dbReference>
<reference evidence="3" key="4">
    <citation type="submission" date="2023-10" db="EMBL/GenBank/DDBJ databases">
        <title>Distinct polysaccharide growth profiles of human intestinal Prevotella copri isolates.</title>
        <authorList>
            <person name="Fehlner-Peach H."/>
            <person name="Magnabosco C."/>
            <person name="Raghavan V."/>
            <person name="Scher J.U."/>
            <person name="Tett A."/>
            <person name="Cox L.M."/>
            <person name="Gottsegen C."/>
            <person name="Watters A."/>
            <person name="Wiltshire- Gordon J.D."/>
            <person name="Segata N."/>
            <person name="Bonneau R."/>
            <person name="Littman D.R."/>
        </authorList>
    </citation>
    <scope>NUCLEOTIDE SEQUENCE</scope>
    <source>
        <strain evidence="3">IAK279</strain>
    </source>
</reference>
<dbReference type="EMBL" id="QRVA01000009">
    <property type="protein sequence ID" value="RGS17049.1"/>
    <property type="molecule type" value="Genomic_DNA"/>
</dbReference>
<dbReference type="Proteomes" id="UP000283872">
    <property type="component" value="Unassembled WGS sequence"/>
</dbReference>
<reference evidence="6" key="2">
    <citation type="submission" date="2019-09" db="EMBL/GenBank/DDBJ databases">
        <title>Distinct polysaccharide growth profiles of human intestinal Prevotella copri isolates.</title>
        <authorList>
            <person name="Fehlner-Peach H."/>
            <person name="Magnabosco C."/>
            <person name="Raghavan V."/>
            <person name="Scher J.U."/>
            <person name="Tett A."/>
            <person name="Cox L.M."/>
            <person name="Gottsegen C."/>
            <person name="Watters A."/>
            <person name="Wiltshire- Gordon J.D."/>
            <person name="Segata N."/>
            <person name="Bonneau R."/>
            <person name="Littman D.R."/>
        </authorList>
    </citation>
    <scope>NUCLEOTIDE SEQUENCE [LARGE SCALE GENOMIC DNA]</scope>
    <source>
        <strain evidence="6">iAK279</strain>
    </source>
</reference>
<dbReference type="EMBL" id="JAPDUS010000005">
    <property type="protein sequence ID" value="MCW4092816.1"/>
    <property type="molecule type" value="Genomic_DNA"/>
</dbReference>
<dbReference type="PANTHER" id="PTHR13696:SF99">
    <property type="entry name" value="COBYRINIC ACID AC-DIAMIDE SYNTHASE"/>
    <property type="match status" value="1"/>
</dbReference>
<evidence type="ECO:0000313" key="6">
    <source>
        <dbReference type="Proteomes" id="UP000390763"/>
    </source>
</evidence>
<dbReference type="Proteomes" id="UP001209074">
    <property type="component" value="Unassembled WGS sequence"/>
</dbReference>
<dbReference type="Pfam" id="PF13614">
    <property type="entry name" value="AAA_31"/>
    <property type="match status" value="1"/>
</dbReference>
<accession>A0A3E5E7I9</accession>
<reference evidence="4 5" key="1">
    <citation type="submission" date="2018-08" db="EMBL/GenBank/DDBJ databases">
        <title>A genome reference for cultivated species of the human gut microbiota.</title>
        <authorList>
            <person name="Zou Y."/>
            <person name="Xue W."/>
            <person name="Luo G."/>
        </authorList>
    </citation>
    <scope>NUCLEOTIDE SEQUENCE [LARGE SCALE GENOMIC DNA]</scope>
    <source>
        <strain evidence="4 5">AF24-12</strain>
    </source>
</reference>
<dbReference type="InterPro" id="IPR050678">
    <property type="entry name" value="DNA_Partitioning_ATPase"/>
</dbReference>
<evidence type="ECO:0000313" key="3">
    <source>
        <dbReference type="EMBL" id="MQO03010.1"/>
    </source>
</evidence>
<name>A0A3E5E7I9_9BACT</name>
<sequence>MKHYAKIISFANHKGGVGKTTTTASMGSILASKGYKVLLVDLDAQANLTSSLLKKEVTTTIYDGLKSQSSTSLYIYKVREDIRLDMIPADLNLAQADLELAGKMARERILSELLENYKSEYDYILIDCPPSLGLLTLNALTASDYVIIPLVAEVLPFNGLKMIFDFINQIKKFLNPKVNIFGIAITRWEGTKLSKNIEEGLRKQLDDLVFTTKIRKNVTIAQAPLEATNIVDYDKKSNGAQDYIALTEEFLERMVLNNVTISK</sequence>
<evidence type="ECO:0000313" key="4">
    <source>
        <dbReference type="EMBL" id="RGS17049.1"/>
    </source>
</evidence>
<reference evidence="2" key="3">
    <citation type="submission" date="2022-11" db="EMBL/GenBank/DDBJ databases">
        <title>Genomic repertoires linked with pathogenic potency of arthritogenic Prevotella copri isolated from the gut of rheumatoid arthritis patients.</title>
        <authorList>
            <person name="Nii T."/>
            <person name="Maeda Y."/>
            <person name="Motooka D."/>
            <person name="Naito M."/>
            <person name="Matsumoto Y."/>
            <person name="Ogawa T."/>
            <person name="Oguro-Igashira E."/>
            <person name="Kishikawa T."/>
            <person name="Yamashita M."/>
            <person name="Koizumi S."/>
            <person name="Kurakawa T."/>
            <person name="Okumura R."/>
            <person name="Kayama H."/>
            <person name="Murakami M."/>
            <person name="Sakaguchi T."/>
            <person name="Das B."/>
            <person name="Nakamura S."/>
            <person name="Okada Y."/>
            <person name="Kumanogoh A."/>
            <person name="Takeda K."/>
        </authorList>
    </citation>
    <scope>NUCLEOTIDE SEQUENCE</scope>
    <source>
        <strain evidence="2">N016-13</strain>
    </source>
</reference>
<dbReference type="PANTHER" id="PTHR13696">
    <property type="entry name" value="P-LOOP CONTAINING NUCLEOSIDE TRIPHOSPHATE HYDROLASE"/>
    <property type="match status" value="1"/>
</dbReference>
<dbReference type="InterPro" id="IPR027417">
    <property type="entry name" value="P-loop_NTPase"/>
</dbReference>
<proteinExistence type="predicted"/>
<dbReference type="Gene3D" id="3.40.50.300">
    <property type="entry name" value="P-loop containing nucleotide triphosphate hydrolases"/>
    <property type="match status" value="1"/>
</dbReference>
<dbReference type="SUPFAM" id="SSF52540">
    <property type="entry name" value="P-loop containing nucleoside triphosphate hydrolases"/>
    <property type="match status" value="1"/>
</dbReference>
<organism evidence="4 5">
    <name type="scientific">Segatella copri</name>
    <dbReference type="NCBI Taxonomy" id="165179"/>
    <lineage>
        <taxon>Bacteria</taxon>
        <taxon>Pseudomonadati</taxon>
        <taxon>Bacteroidota</taxon>
        <taxon>Bacteroidia</taxon>
        <taxon>Bacteroidales</taxon>
        <taxon>Prevotellaceae</taxon>
        <taxon>Segatella</taxon>
    </lineage>
</organism>
<dbReference type="Proteomes" id="UP000390763">
    <property type="component" value="Unassembled WGS sequence"/>
</dbReference>
<dbReference type="EMBL" id="VZBT01000027">
    <property type="protein sequence ID" value="MQO03010.1"/>
    <property type="molecule type" value="Genomic_DNA"/>
</dbReference>
<comment type="caution">
    <text evidence="4">The sequence shown here is derived from an EMBL/GenBank/DDBJ whole genome shotgun (WGS) entry which is preliminary data.</text>
</comment>
<dbReference type="CDD" id="cd02042">
    <property type="entry name" value="ParAB_family"/>
    <property type="match status" value="1"/>
</dbReference>
<protein>
    <submittedName>
        <fullName evidence="2">AAA family ATPase</fullName>
    </submittedName>
    <submittedName>
        <fullName evidence="4">ParA family protein</fullName>
    </submittedName>
</protein>
<dbReference type="FunFam" id="3.40.50.300:FF:000285">
    <property type="entry name" value="Sporulation initiation inhibitor Soj"/>
    <property type="match status" value="1"/>
</dbReference>
<evidence type="ECO:0000313" key="5">
    <source>
        <dbReference type="Proteomes" id="UP000283872"/>
    </source>
</evidence>
<evidence type="ECO:0000259" key="1">
    <source>
        <dbReference type="Pfam" id="PF13614"/>
    </source>
</evidence>
<feature type="domain" description="AAA" evidence="1">
    <location>
        <begin position="5"/>
        <end position="180"/>
    </location>
</feature>
<evidence type="ECO:0000313" key="2">
    <source>
        <dbReference type="EMBL" id="MCW4092816.1"/>
    </source>
</evidence>